<dbReference type="Pfam" id="PF14100">
    <property type="entry name" value="DUF6807"/>
    <property type="match status" value="1"/>
</dbReference>
<accession>A0ABX4MD23</accession>
<protein>
    <recommendedName>
        <fullName evidence="3">Methane oxygenase PmoA</fullName>
    </recommendedName>
</protein>
<reference evidence="1 2" key="1">
    <citation type="submission" date="2017-10" db="EMBL/GenBank/DDBJ databases">
        <title>Draft genome sequence of cellulolytic Actinomyces sp CtC72 isolated from cattle rumen fluid.</title>
        <authorList>
            <person name="Joshi A.J."/>
            <person name="Vasudevan G."/>
            <person name="Lanjekar V.B."/>
            <person name="Hivarkar S."/>
            <person name="Engineer A."/>
            <person name="Pore S.D."/>
            <person name="Dhakephalkar P.K."/>
            <person name="Dagar S."/>
        </authorList>
    </citation>
    <scope>NUCLEOTIDE SEQUENCE [LARGE SCALE GENOMIC DNA]</scope>
    <source>
        <strain evidence="2">CtC72</strain>
    </source>
</reference>
<dbReference type="InterPro" id="IPR029475">
    <property type="entry name" value="DUF6807"/>
</dbReference>
<dbReference type="RefSeq" id="WP_086614621.1">
    <property type="nucleotide sequence ID" value="NZ_MTPX02000019.1"/>
</dbReference>
<dbReference type="Proteomes" id="UP000194577">
    <property type="component" value="Unassembled WGS sequence"/>
</dbReference>
<keyword evidence="2" id="KW-1185">Reference proteome</keyword>
<proteinExistence type="predicted"/>
<gene>
    <name evidence="1" type="ORF">BW737_002570</name>
</gene>
<evidence type="ECO:0008006" key="3">
    <source>
        <dbReference type="Google" id="ProtNLM"/>
    </source>
</evidence>
<organism evidence="1 2">
    <name type="scientific">Actinomyces ruminis</name>
    <dbReference type="NCBI Taxonomy" id="1937003"/>
    <lineage>
        <taxon>Bacteria</taxon>
        <taxon>Bacillati</taxon>
        <taxon>Actinomycetota</taxon>
        <taxon>Actinomycetes</taxon>
        <taxon>Actinomycetales</taxon>
        <taxon>Actinomycetaceae</taxon>
        <taxon>Actinomyces</taxon>
    </lineage>
</organism>
<evidence type="ECO:0000313" key="1">
    <source>
        <dbReference type="EMBL" id="PHP53399.1"/>
    </source>
</evidence>
<dbReference type="EMBL" id="MTPX02000019">
    <property type="protein sequence ID" value="PHP53399.1"/>
    <property type="molecule type" value="Genomic_DNA"/>
</dbReference>
<comment type="caution">
    <text evidence="1">The sequence shown here is derived from an EMBL/GenBank/DDBJ whole genome shotgun (WGS) entry which is preliminary data.</text>
</comment>
<sequence>MTIDLTGADRSMLLFEAGDTLVETTSPRPYLHPIRSPGGTLLTEIAPADHPHHMGLSLALPDVNGNHFWGGKTYVPGRGYLWENRHGRQQVIDVRLGRLGEKHSSGNVFSGRSLDCTIDWIGADGVTQLIEDRSITWSGSPPGASTTMAVLSWSSAITPRHDAVISTPGARGRVGAGYGGIFWRFPRWFTWEVFSPEALGEERVNGSCGEWITMHAAPLCASQAATGRPGVSVVLRQRGPYVPWFVRTSEYPGAGPALAWQESLRLPGGRPFMFGMDALILDADLSTAAQVERVLAEVGWGQ</sequence>
<name>A0ABX4MD23_9ACTO</name>
<evidence type="ECO:0000313" key="2">
    <source>
        <dbReference type="Proteomes" id="UP000194577"/>
    </source>
</evidence>